<evidence type="ECO:0000313" key="4">
    <source>
        <dbReference type="Proteomes" id="UP000078343"/>
    </source>
</evidence>
<keyword evidence="4" id="KW-1185">Reference proteome</keyword>
<dbReference type="OrthoDB" id="3540210at2759"/>
<protein>
    <submittedName>
        <fullName evidence="3">Uncharacterized protein</fullName>
    </submittedName>
</protein>
<name>A0A178Z714_9EURO</name>
<accession>A0A178Z714</accession>
<organism evidence="3 4">
    <name type="scientific">Fonsecaea erecta</name>
    <dbReference type="NCBI Taxonomy" id="1367422"/>
    <lineage>
        <taxon>Eukaryota</taxon>
        <taxon>Fungi</taxon>
        <taxon>Dikarya</taxon>
        <taxon>Ascomycota</taxon>
        <taxon>Pezizomycotina</taxon>
        <taxon>Eurotiomycetes</taxon>
        <taxon>Chaetothyriomycetidae</taxon>
        <taxon>Chaetothyriales</taxon>
        <taxon>Herpotrichiellaceae</taxon>
        <taxon>Fonsecaea</taxon>
    </lineage>
</organism>
<dbReference type="RefSeq" id="XP_018688935.1">
    <property type="nucleotide sequence ID" value="XM_018842047.1"/>
</dbReference>
<keyword evidence="2" id="KW-1133">Transmembrane helix</keyword>
<dbReference type="EMBL" id="LVYI01000011">
    <property type="protein sequence ID" value="OAP55568.1"/>
    <property type="molecule type" value="Genomic_DNA"/>
</dbReference>
<feature type="transmembrane region" description="Helical" evidence="2">
    <location>
        <begin position="140"/>
        <end position="163"/>
    </location>
</feature>
<proteinExistence type="predicted"/>
<feature type="transmembrane region" description="Helical" evidence="2">
    <location>
        <begin position="577"/>
        <end position="597"/>
    </location>
</feature>
<comment type="caution">
    <text evidence="3">The sequence shown here is derived from an EMBL/GenBank/DDBJ whole genome shotgun (WGS) entry which is preliminary data.</text>
</comment>
<keyword evidence="2" id="KW-0472">Membrane</keyword>
<gene>
    <name evidence="3" type="ORF">AYL99_10541</name>
</gene>
<dbReference type="GeneID" id="30014709"/>
<evidence type="ECO:0000313" key="3">
    <source>
        <dbReference type="EMBL" id="OAP55568.1"/>
    </source>
</evidence>
<evidence type="ECO:0000256" key="1">
    <source>
        <dbReference type="SAM" id="MobiDB-lite"/>
    </source>
</evidence>
<evidence type="ECO:0000256" key="2">
    <source>
        <dbReference type="SAM" id="Phobius"/>
    </source>
</evidence>
<feature type="transmembrane region" description="Helical" evidence="2">
    <location>
        <begin position="42"/>
        <end position="68"/>
    </location>
</feature>
<sequence>MLGKDSDGDYNELSGYAYEGVWERHGEPAMRRRIWTVKDSDALLILAALGLFIAITQTRAWVISRYIILSRTRIRPVRIPDETSPEPLLHLSQGKAVAQVLPFAANGVRKIGRKITATFRSRDAPHTDGSRSNDPAISPLFGMVALFNVAIFVTVGVAVPWFLSFGTAETPVVRSKATGSCLKSDKVSNLFTLVSTTTKSDAIFSQCLDRLDGGCDTPFYLQPPVVVKERLDYCPFPENICHNQTRPFQITHTNVTARQVGVNSKSKISFNHRLTCAPADLTPFLLFTKNPPHETWISTRNFDLPDGRGSWPNFTLPLNTMNGPNLVSNESSGLRMAQEHSPYDLTVLPRHWAGAEGVMFHPETLHRSIQRDDGLAYLIIYRAGTTSYYGPVDDPFFAAHNKDWTNLTDNYYADREATALACFETSQYCVSGTGFCTPWGRGSTQAYKVIKYPGLTLDSLAEVIALLRLLPDYFSVFTYLTELIEWHGMMPLKQLSVKPNMFTALDDNLEQWIIEVETWFRKTILNAILTVRHGARFHLSDYSAMFKDPGVLDEFIDKYSLCGRILFRDGNYTNINWVGFWVTFAVLGFICLLSFCIQEAHEYGITLCNRVGKLPVHLARFCQKLKLVVSARGGRQGDGWYYRVLRFLRSHRLFNPTAAGRPRSGEEERDPDTNDSELHNLEA</sequence>
<dbReference type="AlphaFoldDB" id="A0A178Z714"/>
<dbReference type="Proteomes" id="UP000078343">
    <property type="component" value="Unassembled WGS sequence"/>
</dbReference>
<keyword evidence="2" id="KW-0812">Transmembrane</keyword>
<reference evidence="3 4" key="1">
    <citation type="submission" date="2016-04" db="EMBL/GenBank/DDBJ databases">
        <title>Draft genome of Fonsecaea erecta CBS 125763.</title>
        <authorList>
            <person name="Weiss V.A."/>
            <person name="Vicente V.A."/>
            <person name="Raittz R.T."/>
            <person name="Moreno L.F."/>
            <person name="De Souza E.M."/>
            <person name="Pedrosa F.O."/>
            <person name="Steffens M.B."/>
            <person name="Faoro H."/>
            <person name="Tadra-Sfeir M.Z."/>
            <person name="Najafzadeh M.J."/>
            <person name="Felipe M.S."/>
            <person name="Teixeira M."/>
            <person name="Sun J."/>
            <person name="Xi L."/>
            <person name="Gomes R."/>
            <person name="De Azevedo C.M."/>
            <person name="Salgado C.G."/>
            <person name="Da Silva M.B."/>
            <person name="Nascimento M.F."/>
            <person name="Queiroz-Telles F."/>
            <person name="Attili D.S."/>
            <person name="Gorbushina A."/>
        </authorList>
    </citation>
    <scope>NUCLEOTIDE SEQUENCE [LARGE SCALE GENOMIC DNA]</scope>
    <source>
        <strain evidence="3 4">CBS 125763</strain>
    </source>
</reference>
<feature type="region of interest" description="Disordered" evidence="1">
    <location>
        <begin position="658"/>
        <end position="683"/>
    </location>
</feature>